<dbReference type="InterPro" id="IPR023252">
    <property type="entry name" value="Aurora_borealis_protein"/>
</dbReference>
<dbReference type="EMBL" id="SUNJ01003002">
    <property type="protein sequence ID" value="TPP65561.1"/>
    <property type="molecule type" value="Genomic_DNA"/>
</dbReference>
<dbReference type="GO" id="GO:0005737">
    <property type="term" value="C:cytoplasm"/>
    <property type="evidence" value="ECO:0007669"/>
    <property type="project" value="TreeGrafter"/>
</dbReference>
<evidence type="ECO:0000256" key="2">
    <source>
        <dbReference type="ARBA" id="ARBA00020055"/>
    </source>
</evidence>
<dbReference type="GO" id="GO:0005634">
    <property type="term" value="C:nucleus"/>
    <property type="evidence" value="ECO:0007669"/>
    <property type="project" value="TreeGrafter"/>
</dbReference>
<dbReference type="PANTHER" id="PTHR14728:SF2">
    <property type="entry name" value="PROTEIN AURORA BOREALIS"/>
    <property type="match status" value="1"/>
</dbReference>
<dbReference type="OrthoDB" id="10020858at2759"/>
<evidence type="ECO:0000256" key="3">
    <source>
        <dbReference type="ARBA" id="ARBA00022618"/>
    </source>
</evidence>
<dbReference type="GO" id="GO:0051301">
    <property type="term" value="P:cell division"/>
    <property type="evidence" value="ECO:0007669"/>
    <property type="project" value="UniProtKB-KW"/>
</dbReference>
<dbReference type="GO" id="GO:0060236">
    <property type="term" value="P:regulation of mitotic spindle organization"/>
    <property type="evidence" value="ECO:0007669"/>
    <property type="project" value="TreeGrafter"/>
</dbReference>
<evidence type="ECO:0000313" key="7">
    <source>
        <dbReference type="EMBL" id="TPP65561.1"/>
    </source>
</evidence>
<keyword evidence="3" id="KW-0132">Cell division</keyword>
<feature type="compositionally biased region" description="Polar residues" evidence="6">
    <location>
        <begin position="141"/>
        <end position="157"/>
    </location>
</feature>
<evidence type="ECO:0000256" key="6">
    <source>
        <dbReference type="SAM" id="MobiDB-lite"/>
    </source>
</evidence>
<protein>
    <recommendedName>
        <fullName evidence="2">Protein aurora borealis</fullName>
    </recommendedName>
</protein>
<gene>
    <name evidence="7" type="ORF">FGIG_09496</name>
</gene>
<dbReference type="Proteomes" id="UP000316759">
    <property type="component" value="Unassembled WGS sequence"/>
</dbReference>
<evidence type="ECO:0000256" key="1">
    <source>
        <dbReference type="ARBA" id="ARBA00010963"/>
    </source>
</evidence>
<dbReference type="AlphaFoldDB" id="A0A504YZK7"/>
<feature type="region of interest" description="Disordered" evidence="6">
    <location>
        <begin position="131"/>
        <end position="161"/>
    </location>
</feature>
<comment type="similarity">
    <text evidence="1">Belongs to the BORA family.</text>
</comment>
<name>A0A504YZK7_FASGI</name>
<keyword evidence="8" id="KW-1185">Reference proteome</keyword>
<organism evidence="7 8">
    <name type="scientific">Fasciola gigantica</name>
    <name type="common">Giant liver fluke</name>
    <dbReference type="NCBI Taxonomy" id="46835"/>
    <lineage>
        <taxon>Eukaryota</taxon>
        <taxon>Metazoa</taxon>
        <taxon>Spiralia</taxon>
        <taxon>Lophotrochozoa</taxon>
        <taxon>Platyhelminthes</taxon>
        <taxon>Trematoda</taxon>
        <taxon>Digenea</taxon>
        <taxon>Plagiorchiida</taxon>
        <taxon>Echinostomata</taxon>
        <taxon>Echinostomatoidea</taxon>
        <taxon>Fasciolidae</taxon>
        <taxon>Fasciola</taxon>
    </lineage>
</organism>
<sequence length="537" mass="58898">MDEINSATPIKLRMKGDELGVATPSGGLIFNPFHKEFISRVGQVTFSPGIFSYTASPMDNKNDSCRNTPNRFSLPFVLSPETQGLLFPADIDENPILQLKLQEKLDTQCDEDVQNSIHSFFKSHLIAPSPDTVDGSDSKSNRCQLPRTSSMVPTATPKTRKKSMCPAPLSILCARSVSSQTTLTIPPNYDFEALLKQAMSRVGPYSPTDLSGRDFYGLNAEVDSNLPRFIIPTREKSIQLDPSELDATQGPDCAHEIGQAVAPTECNSFLCSSCRKPHHPQPLTRRSLFSESSETIDDTVNNRLDEDFTTQQTVMSGDAREHRHVLHHSVKLFNSDESNLPPTETLANRREPVKCNGTTSSLADGAADLHLTRRTDQLKSVFSNDDVFAAHSDLSGSEELLSPIVRVTDARASSPSPICGRYHRHGSPFRCDSVEMASINVSCGDLSFRHMRDAASPQSTHAMSFMSPNLSPILPTSFVCRPSSPVPPDANHSYDSDGKQIPEFCRLPTPAARLFASPDRPVSPVPLIFASNRSLNV</sequence>
<proteinExistence type="inferred from homology"/>
<evidence type="ECO:0000256" key="5">
    <source>
        <dbReference type="ARBA" id="ARBA00023306"/>
    </source>
</evidence>
<comment type="caution">
    <text evidence="7">The sequence shown here is derived from an EMBL/GenBank/DDBJ whole genome shotgun (WGS) entry which is preliminary data.</text>
</comment>
<reference evidence="7 8" key="1">
    <citation type="submission" date="2019-04" db="EMBL/GenBank/DDBJ databases">
        <title>Annotation for the trematode Fasciola gigantica.</title>
        <authorList>
            <person name="Choi Y.-J."/>
        </authorList>
    </citation>
    <scope>NUCLEOTIDE SEQUENCE [LARGE SCALE GENOMIC DNA]</scope>
    <source>
        <strain evidence="7">Uganda_cow_1</strain>
    </source>
</reference>
<dbReference type="GO" id="GO:0019901">
    <property type="term" value="F:protein kinase binding"/>
    <property type="evidence" value="ECO:0007669"/>
    <property type="project" value="TreeGrafter"/>
</dbReference>
<keyword evidence="5" id="KW-0131">Cell cycle</keyword>
<dbReference type="PANTHER" id="PTHR14728">
    <property type="entry name" value="PROTEIN AURORA BOREALIS"/>
    <property type="match status" value="1"/>
</dbReference>
<dbReference type="Pfam" id="PF15280">
    <property type="entry name" value="BORA_N"/>
    <property type="match status" value="1"/>
</dbReference>
<evidence type="ECO:0000256" key="4">
    <source>
        <dbReference type="ARBA" id="ARBA00022776"/>
    </source>
</evidence>
<evidence type="ECO:0000313" key="8">
    <source>
        <dbReference type="Proteomes" id="UP000316759"/>
    </source>
</evidence>
<keyword evidence="4" id="KW-0498">Mitosis</keyword>
<accession>A0A504YZK7</accession>
<dbReference type="GO" id="GO:0007088">
    <property type="term" value="P:regulation of mitotic nuclear division"/>
    <property type="evidence" value="ECO:0007669"/>
    <property type="project" value="TreeGrafter"/>
</dbReference>